<dbReference type="Pfam" id="PF00027">
    <property type="entry name" value="cNMP_binding"/>
    <property type="match status" value="1"/>
</dbReference>
<reference evidence="6 7" key="1">
    <citation type="submission" date="2020-03" db="EMBL/GenBank/DDBJ databases">
        <title>Whole genome shotgun sequence of Phytohabitans houttuyneae NBRC 108639.</title>
        <authorList>
            <person name="Komaki H."/>
            <person name="Tamura T."/>
        </authorList>
    </citation>
    <scope>NUCLEOTIDE SEQUENCE [LARGE SCALE GENOMIC DNA]</scope>
    <source>
        <strain evidence="6 7">NBRC 108639</strain>
    </source>
</reference>
<feature type="domain" description="Cyclic nucleotide-binding" evidence="4">
    <location>
        <begin position="15"/>
        <end position="102"/>
    </location>
</feature>
<dbReference type="SMART" id="SM00100">
    <property type="entry name" value="cNMP"/>
    <property type="match status" value="1"/>
</dbReference>
<protein>
    <submittedName>
        <fullName evidence="6">Crp/Fnr family transcriptional regulator</fullName>
    </submittedName>
</protein>
<evidence type="ECO:0000256" key="1">
    <source>
        <dbReference type="ARBA" id="ARBA00023015"/>
    </source>
</evidence>
<dbReference type="GO" id="GO:0003677">
    <property type="term" value="F:DNA binding"/>
    <property type="evidence" value="ECO:0007669"/>
    <property type="project" value="UniProtKB-KW"/>
</dbReference>
<evidence type="ECO:0000256" key="3">
    <source>
        <dbReference type="ARBA" id="ARBA00023163"/>
    </source>
</evidence>
<dbReference type="InterPro" id="IPR050397">
    <property type="entry name" value="Env_Response_Regulators"/>
</dbReference>
<dbReference type="PROSITE" id="PS50042">
    <property type="entry name" value="CNMP_BINDING_3"/>
    <property type="match status" value="1"/>
</dbReference>
<dbReference type="Proteomes" id="UP000482800">
    <property type="component" value="Unassembled WGS sequence"/>
</dbReference>
<dbReference type="SMART" id="SM00419">
    <property type="entry name" value="HTH_CRP"/>
    <property type="match status" value="1"/>
</dbReference>
<evidence type="ECO:0000256" key="2">
    <source>
        <dbReference type="ARBA" id="ARBA00023125"/>
    </source>
</evidence>
<dbReference type="Gene3D" id="2.60.120.10">
    <property type="entry name" value="Jelly Rolls"/>
    <property type="match status" value="1"/>
</dbReference>
<name>A0A6V8KHS3_9ACTN</name>
<dbReference type="SUPFAM" id="SSF51206">
    <property type="entry name" value="cAMP-binding domain-like"/>
    <property type="match status" value="1"/>
</dbReference>
<dbReference type="EMBL" id="BLPF01000002">
    <property type="protein sequence ID" value="GFJ82960.1"/>
    <property type="molecule type" value="Genomic_DNA"/>
</dbReference>
<evidence type="ECO:0000259" key="4">
    <source>
        <dbReference type="PROSITE" id="PS50042"/>
    </source>
</evidence>
<keyword evidence="7" id="KW-1185">Reference proteome</keyword>
<dbReference type="InterPro" id="IPR036388">
    <property type="entry name" value="WH-like_DNA-bd_sf"/>
</dbReference>
<evidence type="ECO:0000313" key="6">
    <source>
        <dbReference type="EMBL" id="GFJ82960.1"/>
    </source>
</evidence>
<dbReference type="PANTHER" id="PTHR24567">
    <property type="entry name" value="CRP FAMILY TRANSCRIPTIONAL REGULATORY PROTEIN"/>
    <property type="match status" value="1"/>
</dbReference>
<reference evidence="6 7" key="2">
    <citation type="submission" date="2020-03" db="EMBL/GenBank/DDBJ databases">
        <authorList>
            <person name="Ichikawa N."/>
            <person name="Kimura A."/>
            <person name="Kitahashi Y."/>
            <person name="Uohara A."/>
        </authorList>
    </citation>
    <scope>NUCLEOTIDE SEQUENCE [LARGE SCALE GENOMIC DNA]</scope>
    <source>
        <strain evidence="6 7">NBRC 108639</strain>
    </source>
</reference>
<dbReference type="Gene3D" id="1.10.10.10">
    <property type="entry name" value="Winged helix-like DNA-binding domain superfamily/Winged helix DNA-binding domain"/>
    <property type="match status" value="1"/>
</dbReference>
<dbReference type="SUPFAM" id="SSF46785">
    <property type="entry name" value="Winged helix' DNA-binding domain"/>
    <property type="match status" value="1"/>
</dbReference>
<dbReference type="InterPro" id="IPR036390">
    <property type="entry name" value="WH_DNA-bd_sf"/>
</dbReference>
<dbReference type="InterPro" id="IPR014710">
    <property type="entry name" value="RmlC-like_jellyroll"/>
</dbReference>
<dbReference type="InterPro" id="IPR000595">
    <property type="entry name" value="cNMP-bd_dom"/>
</dbReference>
<dbReference type="Pfam" id="PF13545">
    <property type="entry name" value="HTH_Crp_2"/>
    <property type="match status" value="1"/>
</dbReference>
<keyword evidence="2" id="KW-0238">DNA-binding</keyword>
<dbReference type="GO" id="GO:0003700">
    <property type="term" value="F:DNA-binding transcription factor activity"/>
    <property type="evidence" value="ECO:0007669"/>
    <property type="project" value="TreeGrafter"/>
</dbReference>
<comment type="caution">
    <text evidence="6">The sequence shown here is derived from an EMBL/GenBank/DDBJ whole genome shotgun (WGS) entry which is preliminary data.</text>
</comment>
<dbReference type="PANTHER" id="PTHR24567:SF68">
    <property type="entry name" value="DNA-BINDING TRANSCRIPTIONAL DUAL REGULATOR CRP"/>
    <property type="match status" value="1"/>
</dbReference>
<dbReference type="PROSITE" id="PS51063">
    <property type="entry name" value="HTH_CRP_2"/>
    <property type="match status" value="1"/>
</dbReference>
<dbReference type="InterPro" id="IPR012318">
    <property type="entry name" value="HTH_CRP"/>
</dbReference>
<dbReference type="AlphaFoldDB" id="A0A6V8KHS3"/>
<keyword evidence="1" id="KW-0805">Transcription regulation</keyword>
<evidence type="ECO:0000313" key="7">
    <source>
        <dbReference type="Proteomes" id="UP000482800"/>
    </source>
</evidence>
<proteinExistence type="predicted"/>
<dbReference type="InterPro" id="IPR018490">
    <property type="entry name" value="cNMP-bd_dom_sf"/>
</dbReference>
<dbReference type="CDD" id="cd00038">
    <property type="entry name" value="CAP_ED"/>
    <property type="match status" value="1"/>
</dbReference>
<dbReference type="GO" id="GO:0005829">
    <property type="term" value="C:cytosol"/>
    <property type="evidence" value="ECO:0007669"/>
    <property type="project" value="TreeGrafter"/>
</dbReference>
<organism evidence="6 7">
    <name type="scientific">Phytohabitans houttuyneae</name>
    <dbReference type="NCBI Taxonomy" id="1076126"/>
    <lineage>
        <taxon>Bacteria</taxon>
        <taxon>Bacillati</taxon>
        <taxon>Actinomycetota</taxon>
        <taxon>Actinomycetes</taxon>
        <taxon>Micromonosporales</taxon>
        <taxon>Micromonosporaceae</taxon>
    </lineage>
</organism>
<evidence type="ECO:0000259" key="5">
    <source>
        <dbReference type="PROSITE" id="PS51063"/>
    </source>
</evidence>
<sequence length="233" mass="23967">MVTAVETATWAPGTLLAALGGADREALLRLGPSRAFGAGESLICEGAPGRAAYLLLRGCTKVLGSGAGGRAVLLSIRVAGDLVGELAALDGKPRSASVVAATPTVARVIAHAALLAFLEDRPGATRAVHAAVVAELRRATRHRLDAHAGPATARLALIIGHLADAYGTVRGDGTHIEVPLSQPELASLAGMSEPTVHRALAELRVREIVRTGYRQLVVSDPEALRDVAGRRGA</sequence>
<keyword evidence="3" id="KW-0804">Transcription</keyword>
<accession>A0A6V8KHS3</accession>
<feature type="domain" description="HTH crp-type" evidence="5">
    <location>
        <begin position="149"/>
        <end position="222"/>
    </location>
</feature>
<gene>
    <name evidence="6" type="primary">fnr</name>
    <name evidence="6" type="ORF">Phou_071400</name>
</gene>